<evidence type="ECO:0000313" key="4">
    <source>
        <dbReference type="EMBL" id="CUG91033.1"/>
    </source>
</evidence>
<dbReference type="GO" id="GO:0050660">
    <property type="term" value="F:flavin adenine dinucleotide binding"/>
    <property type="evidence" value="ECO:0007669"/>
    <property type="project" value="InterPro"/>
</dbReference>
<gene>
    <name evidence="4" type="ORF">BSAL_29840</name>
</gene>
<evidence type="ECO:0000256" key="2">
    <source>
        <dbReference type="SAM" id="MobiDB-lite"/>
    </source>
</evidence>
<evidence type="ECO:0000313" key="5">
    <source>
        <dbReference type="Proteomes" id="UP000051952"/>
    </source>
</evidence>
<dbReference type="InterPro" id="IPR012132">
    <property type="entry name" value="GMC_OxRdtase"/>
</dbReference>
<dbReference type="EMBL" id="CYKH01001886">
    <property type="protein sequence ID" value="CUG91033.1"/>
    <property type="molecule type" value="Genomic_DNA"/>
</dbReference>
<evidence type="ECO:0000259" key="3">
    <source>
        <dbReference type="Pfam" id="PF05199"/>
    </source>
</evidence>
<dbReference type="InterPro" id="IPR036188">
    <property type="entry name" value="FAD/NAD-bd_sf"/>
</dbReference>
<sequence length="575" mass="61849">MLRRSISALATSSSSSSSSSAAGAATRRADVVVIGGGLTGCLVASRLAQENLTTVLLEEGVNMTQRPQWERSLGSALYAHRVMKKGYESEYTTAPQRSFFEKKPDAQNGDEVGEPVKIRVPKLLGGSGIMGSKSWLFGDTHHDWEGTPWNYRLDIAPRVQRFESLEVTQPHRGKYGKFPVTRATALSPCYRSFSAAMNTHVPLTSTFNRKDGVLQAGCGRPEVFVDPTYRTAHQTLDGYLMQTVKLQRPVHLQCNARVTQISGNGKGKATHVTYTDKDGAVQTLEASSFVLAAGSIGSTKLACASSQSLFGAESSTSANPAIGQGFWDCPSVTLQFQGKDTLMSHNCFADKVVQFMSFLAMKIGFAPPALSSSYDDLVAFWSSTDSTTDIPNIKFIIQPFTLDGAGNLPASMMTSGSTNPHGFQIVIQLMRPKSVGSITASSVNPNYFAVEEDRVALQKGVDLIKGLVKSQAFLQVVARNGEPIAELFESRGILGGGLCGGTAVDAANFLMKGTDNVYVCDGSILPKPILGDRMPALMALADKFADRYLNKTEVTAKVDAVDSRDIGSNEVKILY</sequence>
<dbReference type="OrthoDB" id="269227at2759"/>
<dbReference type="GO" id="GO:0016614">
    <property type="term" value="F:oxidoreductase activity, acting on CH-OH group of donors"/>
    <property type="evidence" value="ECO:0007669"/>
    <property type="project" value="InterPro"/>
</dbReference>
<reference evidence="5" key="1">
    <citation type="submission" date="2015-09" db="EMBL/GenBank/DDBJ databases">
        <authorList>
            <consortium name="Pathogen Informatics"/>
        </authorList>
    </citation>
    <scope>NUCLEOTIDE SEQUENCE [LARGE SCALE GENOMIC DNA]</scope>
    <source>
        <strain evidence="5">Lake Konstanz</strain>
    </source>
</reference>
<dbReference type="Proteomes" id="UP000051952">
    <property type="component" value="Unassembled WGS sequence"/>
</dbReference>
<keyword evidence="5" id="KW-1185">Reference proteome</keyword>
<accession>A0A0S4JLI4</accession>
<comment type="similarity">
    <text evidence="1">Belongs to the GMC oxidoreductase family.</text>
</comment>
<evidence type="ECO:0000256" key="1">
    <source>
        <dbReference type="ARBA" id="ARBA00010790"/>
    </source>
</evidence>
<dbReference type="SUPFAM" id="SSF54373">
    <property type="entry name" value="FAD-linked reductases, C-terminal domain"/>
    <property type="match status" value="1"/>
</dbReference>
<feature type="domain" description="Glucose-methanol-choline oxidoreductase C-terminal" evidence="3">
    <location>
        <begin position="432"/>
        <end position="541"/>
    </location>
</feature>
<dbReference type="PANTHER" id="PTHR11552:SF147">
    <property type="entry name" value="CHOLINE DEHYDROGENASE, MITOCHONDRIAL"/>
    <property type="match status" value="1"/>
</dbReference>
<dbReference type="AlphaFoldDB" id="A0A0S4JLI4"/>
<feature type="region of interest" description="Disordered" evidence="2">
    <location>
        <begin position="1"/>
        <end position="22"/>
    </location>
</feature>
<dbReference type="PANTHER" id="PTHR11552">
    <property type="entry name" value="GLUCOSE-METHANOL-CHOLINE GMC OXIDOREDUCTASE"/>
    <property type="match status" value="1"/>
</dbReference>
<dbReference type="Pfam" id="PF05199">
    <property type="entry name" value="GMC_oxred_C"/>
    <property type="match status" value="1"/>
</dbReference>
<name>A0A0S4JLI4_BODSA</name>
<dbReference type="VEuPathDB" id="TriTrypDB:BSAL_29840"/>
<protein>
    <submittedName>
        <fullName evidence="4">Choline dehydrogenase, putative</fullName>
    </submittedName>
</protein>
<dbReference type="OMA" id="LGDERDW"/>
<dbReference type="SUPFAM" id="SSF51905">
    <property type="entry name" value="FAD/NAD(P)-binding domain"/>
    <property type="match status" value="1"/>
</dbReference>
<dbReference type="Gene3D" id="3.50.50.60">
    <property type="entry name" value="FAD/NAD(P)-binding domain"/>
    <property type="match status" value="1"/>
</dbReference>
<dbReference type="Gene3D" id="3.30.410.10">
    <property type="entry name" value="Cholesterol Oxidase, domain 2"/>
    <property type="match status" value="1"/>
</dbReference>
<dbReference type="InterPro" id="IPR007867">
    <property type="entry name" value="GMC_OxRtase_C"/>
</dbReference>
<proteinExistence type="inferred from homology"/>
<organism evidence="4 5">
    <name type="scientific">Bodo saltans</name>
    <name type="common">Flagellated protozoan</name>
    <dbReference type="NCBI Taxonomy" id="75058"/>
    <lineage>
        <taxon>Eukaryota</taxon>
        <taxon>Discoba</taxon>
        <taxon>Euglenozoa</taxon>
        <taxon>Kinetoplastea</taxon>
        <taxon>Metakinetoplastina</taxon>
        <taxon>Eubodonida</taxon>
        <taxon>Bodonidae</taxon>
        <taxon>Bodo</taxon>
    </lineage>
</organism>